<dbReference type="AlphaFoldDB" id="A0A243W8B7"/>
<dbReference type="NCBIfam" id="TIGR04183">
    <property type="entry name" value="Por_Secre_tail"/>
    <property type="match status" value="1"/>
</dbReference>
<dbReference type="EMBL" id="MTSE01000016">
    <property type="protein sequence ID" value="OUJ71421.1"/>
    <property type="molecule type" value="Genomic_DNA"/>
</dbReference>
<dbReference type="Pfam" id="PF18962">
    <property type="entry name" value="Por_Secre_tail"/>
    <property type="match status" value="1"/>
</dbReference>
<keyword evidence="3" id="KW-1185">Reference proteome</keyword>
<accession>A0A243W8B7</accession>
<dbReference type="InterPro" id="IPR028994">
    <property type="entry name" value="Integrin_alpha_N"/>
</dbReference>
<reference evidence="2 3" key="1">
    <citation type="submission" date="2017-01" db="EMBL/GenBank/DDBJ databases">
        <title>A new Hymenobacter.</title>
        <authorList>
            <person name="Liang Y."/>
            <person name="Feng F."/>
        </authorList>
    </citation>
    <scope>NUCLEOTIDE SEQUENCE [LARGE SCALE GENOMIC DNA]</scope>
    <source>
        <strain evidence="2">MIMBbqt21</strain>
    </source>
</reference>
<comment type="caution">
    <text evidence="2">The sequence shown here is derived from an EMBL/GenBank/DDBJ whole genome shotgun (WGS) entry which is preliminary data.</text>
</comment>
<name>A0A243W8B7_9BACT</name>
<protein>
    <recommendedName>
        <fullName evidence="1">Secretion system C-terminal sorting domain-containing protein</fullName>
    </recommendedName>
</protein>
<dbReference type="SUPFAM" id="SSF69318">
    <property type="entry name" value="Integrin alpha N-terminal domain"/>
    <property type="match status" value="1"/>
</dbReference>
<dbReference type="OrthoDB" id="9765926at2"/>
<gene>
    <name evidence="2" type="ORF">BXP70_21945</name>
</gene>
<evidence type="ECO:0000313" key="3">
    <source>
        <dbReference type="Proteomes" id="UP000194873"/>
    </source>
</evidence>
<dbReference type="InterPro" id="IPR026444">
    <property type="entry name" value="Secre_tail"/>
</dbReference>
<evidence type="ECO:0000313" key="2">
    <source>
        <dbReference type="EMBL" id="OUJ71421.1"/>
    </source>
</evidence>
<dbReference type="RefSeq" id="WP_143436624.1">
    <property type="nucleotide sequence ID" value="NZ_MTSE01000016.1"/>
</dbReference>
<dbReference type="Proteomes" id="UP000194873">
    <property type="component" value="Unassembled WGS sequence"/>
</dbReference>
<evidence type="ECO:0000259" key="1">
    <source>
        <dbReference type="Pfam" id="PF18962"/>
    </source>
</evidence>
<organism evidence="2 3">
    <name type="scientific">Hymenobacter crusticola</name>
    <dbReference type="NCBI Taxonomy" id="1770526"/>
    <lineage>
        <taxon>Bacteria</taxon>
        <taxon>Pseudomonadati</taxon>
        <taxon>Bacteroidota</taxon>
        <taxon>Cytophagia</taxon>
        <taxon>Cytophagales</taxon>
        <taxon>Hymenobacteraceae</taxon>
        <taxon>Hymenobacter</taxon>
    </lineage>
</organism>
<proteinExistence type="predicted"/>
<feature type="domain" description="Secretion system C-terminal sorting" evidence="1">
    <location>
        <begin position="63"/>
        <end position="137"/>
    </location>
</feature>
<sequence length="138" mass="14491">MDNGTPSLGDVTFGDVDGDGDLDFVTASSNSNTASVRLNAGAATAQTSPTLTYAARAARELGLYPNPAHDRVQLHLPLDFSTQAVQVSLRNGLGQVVRERTLAPQAAAELLLSGLPMGVYTVQVRSTQGALNQRLVIE</sequence>